<sequence>MSIYHLLQSHDKHLVDLYENHFQTVLELQSSVLENVLPDLVQEHSLSSDNEASARQWLEDTRQFLFILSVIFASKATPESMFRVLKRHDFVVPYAIESIRIQLLWRMNVLPQSAIRSPSFIRCLPVNARDPSGQRPVVFLRLSGISEISVDSRDILVGCMELLRLHLQRLNSLCDVEQIPARQPILQYIAIVDMEGVSYKNLGQIDLIRWFIHEVIPKFPGMLAAGTSKFLRLPDAPEFTAIQVVILNYSWAQSSMWSIVKRVNVVTVSVLAADDVTISRRMLPSSVLSRVLFPSRAGLLEYFPPEALPSDWGGLLPSIAELDDPLRRPSSPHLHNQESGSTSATESHPSVCLKPDSPLAPVIRPSQSATAAWNPFYGYPVSHASSVPTLLHGRRRKRDLLRTLVRLLWARWGNHILRGLFLLAALLFYRIASSPRRWLWSARRGTGTSIYLPFLRRVPSDSVQATVFGRDVRSRHIMDHPLSDMIHAMLTLLLRPCTHCRLRNALLFLSVAGVLRMGGRTLFQSDIQGPKVLGTGGTWD</sequence>
<dbReference type="PANTHER" id="PTHR46590:SF4">
    <property type="entry name" value="CRAL-TRIO DOMAIN-CONTAINING PROTEIN"/>
    <property type="match status" value="1"/>
</dbReference>
<name>J4I8M3_9APHY</name>
<accession>J4I8M3</accession>
<evidence type="ECO:0000259" key="2">
    <source>
        <dbReference type="PROSITE" id="PS50191"/>
    </source>
</evidence>
<gene>
    <name evidence="3" type="ORF">FIBRA_01681</name>
</gene>
<feature type="compositionally biased region" description="Polar residues" evidence="1">
    <location>
        <begin position="333"/>
        <end position="348"/>
    </location>
</feature>
<protein>
    <recommendedName>
        <fullName evidence="2">CRAL-TRIO domain-containing protein</fullName>
    </recommendedName>
</protein>
<dbReference type="InterPro" id="IPR036865">
    <property type="entry name" value="CRAL-TRIO_dom_sf"/>
</dbReference>
<dbReference type="InterPro" id="IPR052432">
    <property type="entry name" value="PITP/CRAL-TRIO"/>
</dbReference>
<proteinExistence type="predicted"/>
<dbReference type="RefSeq" id="XP_012178944.1">
    <property type="nucleotide sequence ID" value="XM_012323554.1"/>
</dbReference>
<dbReference type="HOGENOM" id="CLU_037648_0_0_1"/>
<dbReference type="STRING" id="599839.J4I8M3"/>
<dbReference type="InterPro" id="IPR001251">
    <property type="entry name" value="CRAL-TRIO_dom"/>
</dbReference>
<evidence type="ECO:0000313" key="3">
    <source>
        <dbReference type="EMBL" id="CCL99661.1"/>
    </source>
</evidence>
<dbReference type="InParanoid" id="J4I8M3"/>
<feature type="region of interest" description="Disordered" evidence="1">
    <location>
        <begin position="327"/>
        <end position="352"/>
    </location>
</feature>
<evidence type="ECO:0000313" key="4">
    <source>
        <dbReference type="Proteomes" id="UP000006352"/>
    </source>
</evidence>
<evidence type="ECO:0000256" key="1">
    <source>
        <dbReference type="SAM" id="MobiDB-lite"/>
    </source>
</evidence>
<dbReference type="PANTHER" id="PTHR46590">
    <property type="entry name" value="PHOSPHATIDYLINOSITOL TRANSFER PROTEIN CSR1-RELATED"/>
    <property type="match status" value="1"/>
</dbReference>
<dbReference type="PROSITE" id="PS50191">
    <property type="entry name" value="CRAL_TRIO"/>
    <property type="match status" value="1"/>
</dbReference>
<dbReference type="CDD" id="cd00170">
    <property type="entry name" value="SEC14"/>
    <property type="match status" value="1"/>
</dbReference>
<dbReference type="Proteomes" id="UP000006352">
    <property type="component" value="Unassembled WGS sequence"/>
</dbReference>
<dbReference type="AlphaFoldDB" id="J4I8M3"/>
<dbReference type="OrthoDB" id="75724at2759"/>
<feature type="domain" description="CRAL-TRIO" evidence="2">
    <location>
        <begin position="111"/>
        <end position="320"/>
    </location>
</feature>
<organism evidence="3 4">
    <name type="scientific">Fibroporia radiculosa</name>
    <dbReference type="NCBI Taxonomy" id="599839"/>
    <lineage>
        <taxon>Eukaryota</taxon>
        <taxon>Fungi</taxon>
        <taxon>Dikarya</taxon>
        <taxon>Basidiomycota</taxon>
        <taxon>Agaricomycotina</taxon>
        <taxon>Agaricomycetes</taxon>
        <taxon>Polyporales</taxon>
        <taxon>Fibroporiaceae</taxon>
        <taxon>Fibroporia</taxon>
    </lineage>
</organism>
<dbReference type="EMBL" id="HE796945">
    <property type="protein sequence ID" value="CCL99661.1"/>
    <property type="molecule type" value="Genomic_DNA"/>
</dbReference>
<keyword evidence="4" id="KW-1185">Reference proteome</keyword>
<reference evidence="3 4" key="1">
    <citation type="journal article" date="2012" name="Appl. Environ. Microbiol.">
        <title>Short-read sequencing for genomic analysis of the brown rot fungus Fibroporia radiculosa.</title>
        <authorList>
            <person name="Tang J.D."/>
            <person name="Perkins A.D."/>
            <person name="Sonstegard T.S."/>
            <person name="Schroeder S.G."/>
            <person name="Burgess S.C."/>
            <person name="Diehl S.V."/>
        </authorList>
    </citation>
    <scope>NUCLEOTIDE SEQUENCE [LARGE SCALE GENOMIC DNA]</scope>
    <source>
        <strain evidence="3 4">TFFH 294</strain>
    </source>
</reference>
<dbReference type="GeneID" id="24094572"/>
<dbReference type="Gene3D" id="3.40.525.10">
    <property type="entry name" value="CRAL-TRIO lipid binding domain"/>
    <property type="match status" value="1"/>
</dbReference>
<dbReference type="SUPFAM" id="SSF52087">
    <property type="entry name" value="CRAL/TRIO domain"/>
    <property type="match status" value="1"/>
</dbReference>